<evidence type="ECO:0000313" key="2">
    <source>
        <dbReference type="EMBL" id="CAD9104870.1"/>
    </source>
</evidence>
<dbReference type="SUPFAM" id="SSF56112">
    <property type="entry name" value="Protein kinase-like (PK-like)"/>
    <property type="match status" value="1"/>
</dbReference>
<protein>
    <recommendedName>
        <fullName evidence="1">Protein kinase domain-containing protein</fullName>
    </recommendedName>
</protein>
<dbReference type="InterPro" id="IPR011009">
    <property type="entry name" value="Kinase-like_dom_sf"/>
</dbReference>
<name>A0A7S1LHW7_NEODS</name>
<gene>
    <name evidence="2" type="ORF">NDES1114_LOCUS9184</name>
</gene>
<dbReference type="GO" id="GO:0005524">
    <property type="term" value="F:ATP binding"/>
    <property type="evidence" value="ECO:0007669"/>
    <property type="project" value="InterPro"/>
</dbReference>
<dbReference type="PANTHER" id="PTHR24361">
    <property type="entry name" value="MITOGEN-ACTIVATED KINASE KINASE KINASE"/>
    <property type="match status" value="1"/>
</dbReference>
<dbReference type="AlphaFoldDB" id="A0A7S1LHW7"/>
<dbReference type="InterPro" id="IPR000719">
    <property type="entry name" value="Prot_kinase_dom"/>
</dbReference>
<sequence length="396" mass="41287">MEDRCAASTSFFVGGDTSLQLGAGGATAFLGMFNDLDNAGSYRGSNPLAVQGAEAHAAATTDDADLVSPIASVCSRTSSNVHRMNRRKSSVFVGRGASAAVEVHFDEDGVAIAAEKIIVGGAEDKMRAARTELLFAQRQLPLDPQPAGLVAVLDAYHNDGEGQTHILMEAMDAGHAGRLAPAPEPVLASVLRQVLQGLAALHAPPLRALHRDLKPENVLLNSRGEAKLADFGVAALLPPGQDSAMDQQGTILQMSPERLRGEPHSFPSDVWSLGVTALQLATGRHPFVPQGAGAASTERFWALAEVIKHTATAEECEAATRAAVAAALSERASPELRDFVDRCTATDPAARATVDELLAHRFLREAVGVDLAGEVATLGLATMSKASAPAPTHAAP</sequence>
<proteinExistence type="predicted"/>
<dbReference type="InterPro" id="IPR053235">
    <property type="entry name" value="Ser_Thr_kinase"/>
</dbReference>
<dbReference type="GO" id="GO:0004674">
    <property type="term" value="F:protein serine/threonine kinase activity"/>
    <property type="evidence" value="ECO:0007669"/>
    <property type="project" value="TreeGrafter"/>
</dbReference>
<dbReference type="EMBL" id="HBGF01014025">
    <property type="protein sequence ID" value="CAD9104870.1"/>
    <property type="molecule type" value="Transcribed_RNA"/>
</dbReference>
<dbReference type="PROSITE" id="PS50011">
    <property type="entry name" value="PROTEIN_KINASE_DOM"/>
    <property type="match status" value="1"/>
</dbReference>
<dbReference type="GO" id="GO:0005737">
    <property type="term" value="C:cytoplasm"/>
    <property type="evidence" value="ECO:0007669"/>
    <property type="project" value="TreeGrafter"/>
</dbReference>
<dbReference type="SMART" id="SM00220">
    <property type="entry name" value="S_TKc"/>
    <property type="match status" value="1"/>
</dbReference>
<feature type="domain" description="Protein kinase" evidence="1">
    <location>
        <begin position="87"/>
        <end position="363"/>
    </location>
</feature>
<dbReference type="Pfam" id="PF00069">
    <property type="entry name" value="Pkinase"/>
    <property type="match status" value="1"/>
</dbReference>
<organism evidence="2">
    <name type="scientific">Neobodo designis</name>
    <name type="common">Flagellated protozoan</name>
    <name type="synonym">Bodo designis</name>
    <dbReference type="NCBI Taxonomy" id="312471"/>
    <lineage>
        <taxon>Eukaryota</taxon>
        <taxon>Discoba</taxon>
        <taxon>Euglenozoa</taxon>
        <taxon>Kinetoplastea</taxon>
        <taxon>Metakinetoplastina</taxon>
        <taxon>Neobodonida</taxon>
        <taxon>Neobodo</taxon>
    </lineage>
</organism>
<dbReference type="PANTHER" id="PTHR24361:SF785">
    <property type="entry name" value="DUAL SPECIFICITY MITOGEN-ACTIVATED PROTEIN KINASE KINASE 1"/>
    <property type="match status" value="1"/>
</dbReference>
<reference evidence="2" key="1">
    <citation type="submission" date="2021-01" db="EMBL/GenBank/DDBJ databases">
        <authorList>
            <person name="Corre E."/>
            <person name="Pelletier E."/>
            <person name="Niang G."/>
            <person name="Scheremetjew M."/>
            <person name="Finn R."/>
            <person name="Kale V."/>
            <person name="Holt S."/>
            <person name="Cochrane G."/>
            <person name="Meng A."/>
            <person name="Brown T."/>
            <person name="Cohen L."/>
        </authorList>
    </citation>
    <scope>NUCLEOTIDE SEQUENCE</scope>
    <source>
        <strain evidence="2">CCAP 1951/1</strain>
    </source>
</reference>
<evidence type="ECO:0000259" key="1">
    <source>
        <dbReference type="PROSITE" id="PS50011"/>
    </source>
</evidence>
<accession>A0A7S1LHW7</accession>
<dbReference type="Gene3D" id="1.10.510.10">
    <property type="entry name" value="Transferase(Phosphotransferase) domain 1"/>
    <property type="match status" value="1"/>
</dbReference>